<evidence type="ECO:0000256" key="1">
    <source>
        <dbReference type="ARBA" id="ARBA00022729"/>
    </source>
</evidence>
<accession>A0A1U7PWT7</accession>
<dbReference type="NCBIfam" id="TIGR04183">
    <property type="entry name" value="Por_Secre_tail"/>
    <property type="match status" value="1"/>
</dbReference>
<organism evidence="4 5">
    <name type="scientific">Epilithonimonas bovis DSM 19482</name>
    <dbReference type="NCBI Taxonomy" id="1121284"/>
    <lineage>
        <taxon>Bacteria</taxon>
        <taxon>Pseudomonadati</taxon>
        <taxon>Bacteroidota</taxon>
        <taxon>Flavobacteriia</taxon>
        <taxon>Flavobacteriales</taxon>
        <taxon>Weeksellaceae</taxon>
        <taxon>Chryseobacterium group</taxon>
        <taxon>Epilithonimonas</taxon>
    </lineage>
</organism>
<dbReference type="Pfam" id="PF00932">
    <property type="entry name" value="LTD"/>
    <property type="match status" value="1"/>
</dbReference>
<evidence type="ECO:0000313" key="5">
    <source>
        <dbReference type="Proteomes" id="UP000187261"/>
    </source>
</evidence>
<dbReference type="PROSITE" id="PS51841">
    <property type="entry name" value="LTD"/>
    <property type="match status" value="1"/>
</dbReference>
<dbReference type="Proteomes" id="UP000187261">
    <property type="component" value="Unassembled WGS sequence"/>
</dbReference>
<dbReference type="AlphaFoldDB" id="A0A1U7PWT7"/>
<gene>
    <name evidence="4" type="ORF">SAMN05660493_01666</name>
</gene>
<feature type="signal peptide" evidence="2">
    <location>
        <begin position="1"/>
        <end position="19"/>
    </location>
</feature>
<dbReference type="EMBL" id="FTPU01000015">
    <property type="protein sequence ID" value="SIT96964.1"/>
    <property type="molecule type" value="Genomic_DNA"/>
</dbReference>
<dbReference type="RefSeq" id="WP_076783160.1">
    <property type="nucleotide sequence ID" value="NZ_FTPU01000015.1"/>
</dbReference>
<reference evidence="5" key="1">
    <citation type="submission" date="2016-10" db="EMBL/GenBank/DDBJ databases">
        <authorList>
            <person name="Varghese N."/>
            <person name="Submissions S."/>
        </authorList>
    </citation>
    <scope>NUCLEOTIDE SEQUENCE [LARGE SCALE GENOMIC DNA]</scope>
    <source>
        <strain evidence="5">DSM 19482</strain>
    </source>
</reference>
<sequence>MKKIFTVLGIVFIATVATAQIVINEVYGGGGNSGATYKNDFVELINKGTASVTLTGATLQYAAAAGTFNQYHPLPNITLAPGQKYLIQEQAGASGTTDLAPDYVAPIPTNFGSGTNSVAGFAMAAAAGKIALVSDANQISTVTASNVLDFVGYGTTANQFEGSGAAPAPSATLSVSRTNGIDTNNNAADFTASAPTPQNSSQLAVSDVTKVNSTLVKNTVVGESISFAKNADIQIVNTAGQVVKSAKVTEGSTLNVSSLAKGTYIVTGTVNGERVSQKVIKN</sequence>
<dbReference type="InterPro" id="IPR001322">
    <property type="entry name" value="Lamin_tail_dom"/>
</dbReference>
<evidence type="ECO:0000259" key="3">
    <source>
        <dbReference type="PROSITE" id="PS51841"/>
    </source>
</evidence>
<dbReference type="Gene3D" id="2.60.40.1260">
    <property type="entry name" value="Lamin Tail domain"/>
    <property type="match status" value="1"/>
</dbReference>
<name>A0A1U7PWT7_9FLAO</name>
<protein>
    <recommendedName>
        <fullName evidence="3">LTD domain-containing protein</fullName>
    </recommendedName>
</protein>
<dbReference type="OrthoDB" id="1465721at2"/>
<dbReference type="InterPro" id="IPR026444">
    <property type="entry name" value="Secre_tail"/>
</dbReference>
<dbReference type="STRING" id="1121284.SAMN05660493_01666"/>
<proteinExistence type="predicted"/>
<keyword evidence="5" id="KW-1185">Reference proteome</keyword>
<dbReference type="Pfam" id="PF18962">
    <property type="entry name" value="Por_Secre_tail"/>
    <property type="match status" value="1"/>
</dbReference>
<dbReference type="InterPro" id="IPR036415">
    <property type="entry name" value="Lamin_tail_dom_sf"/>
</dbReference>
<evidence type="ECO:0000256" key="2">
    <source>
        <dbReference type="SAM" id="SignalP"/>
    </source>
</evidence>
<keyword evidence="1 2" id="KW-0732">Signal</keyword>
<feature type="domain" description="LTD" evidence="3">
    <location>
        <begin position="15"/>
        <end position="155"/>
    </location>
</feature>
<evidence type="ECO:0000313" key="4">
    <source>
        <dbReference type="EMBL" id="SIT96964.1"/>
    </source>
</evidence>
<dbReference type="SUPFAM" id="SSF74853">
    <property type="entry name" value="Lamin A/C globular tail domain"/>
    <property type="match status" value="1"/>
</dbReference>
<feature type="chain" id="PRO_5012165616" description="LTD domain-containing protein" evidence="2">
    <location>
        <begin position="20"/>
        <end position="282"/>
    </location>
</feature>